<dbReference type="PATRIC" id="fig|584657.3.peg.3852"/>
<reference evidence="4" key="1">
    <citation type="submission" date="2013-08" db="EMBL/GenBank/DDBJ databases">
        <title>Intrasporangium oryzae NRRL B-24470.</title>
        <authorList>
            <person name="Liu H."/>
            <person name="Wang G."/>
        </authorList>
    </citation>
    <scope>NUCLEOTIDE SEQUENCE [LARGE SCALE GENOMIC DNA]</scope>
    <source>
        <strain evidence="4">Q5-1</strain>
    </source>
</reference>
<dbReference type="SUPFAM" id="SSF89796">
    <property type="entry name" value="CoA-transferase family III (CaiB/BaiF)"/>
    <property type="match status" value="1"/>
</dbReference>
<evidence type="ECO:0000256" key="1">
    <source>
        <dbReference type="ARBA" id="ARBA00022679"/>
    </source>
</evidence>
<evidence type="ECO:0000313" key="4">
    <source>
        <dbReference type="Proteomes" id="UP000019494"/>
    </source>
</evidence>
<accession>W9GDW1</accession>
<dbReference type="InterPro" id="IPR023606">
    <property type="entry name" value="CoA-Trfase_III_dom_1_sf"/>
</dbReference>
<dbReference type="Pfam" id="PF02515">
    <property type="entry name" value="CoA_transf_3"/>
    <property type="match status" value="1"/>
</dbReference>
<dbReference type="Proteomes" id="UP000019494">
    <property type="component" value="Unassembled WGS sequence"/>
</dbReference>
<evidence type="ECO:0000313" key="3">
    <source>
        <dbReference type="EMBL" id="EWT04270.1"/>
    </source>
</evidence>
<organism evidence="3 4">
    <name type="scientific">Intrasporangium chromatireducens Q5-1</name>
    <dbReference type="NCBI Taxonomy" id="584657"/>
    <lineage>
        <taxon>Bacteria</taxon>
        <taxon>Bacillati</taxon>
        <taxon>Actinomycetota</taxon>
        <taxon>Actinomycetes</taxon>
        <taxon>Micrococcales</taxon>
        <taxon>Intrasporangiaceae</taxon>
        <taxon>Intrasporangium</taxon>
    </lineage>
</organism>
<comment type="caution">
    <text evidence="3">The sequence shown here is derived from an EMBL/GenBank/DDBJ whole genome shotgun (WGS) entry which is preliminary data.</text>
</comment>
<keyword evidence="1" id="KW-0808">Transferase</keyword>
<feature type="compositionally biased region" description="Basic and acidic residues" evidence="2">
    <location>
        <begin position="1"/>
        <end position="11"/>
    </location>
</feature>
<dbReference type="AlphaFoldDB" id="W9GDW1"/>
<dbReference type="GO" id="GO:0008410">
    <property type="term" value="F:CoA-transferase activity"/>
    <property type="evidence" value="ECO:0007669"/>
    <property type="project" value="TreeGrafter"/>
</dbReference>
<feature type="region of interest" description="Disordered" evidence="2">
    <location>
        <begin position="1"/>
        <end position="34"/>
    </location>
</feature>
<gene>
    <name evidence="3" type="ORF">N864_14850</name>
</gene>
<dbReference type="EMBL" id="AWQS01000282">
    <property type="protein sequence ID" value="EWT04270.1"/>
    <property type="molecule type" value="Genomic_DNA"/>
</dbReference>
<feature type="region of interest" description="Disordered" evidence="2">
    <location>
        <begin position="416"/>
        <end position="436"/>
    </location>
</feature>
<evidence type="ECO:0000256" key="2">
    <source>
        <dbReference type="SAM" id="MobiDB-lite"/>
    </source>
</evidence>
<dbReference type="InterPro" id="IPR003673">
    <property type="entry name" value="CoA-Trfase_fam_III"/>
</dbReference>
<dbReference type="InterPro" id="IPR044855">
    <property type="entry name" value="CoA-Trfase_III_dom3_sf"/>
</dbReference>
<dbReference type="Gene3D" id="3.30.1540.10">
    <property type="entry name" value="formyl-coa transferase, domain 3"/>
    <property type="match status" value="1"/>
</dbReference>
<dbReference type="PANTHER" id="PTHR48207:SF3">
    <property type="entry name" value="SUCCINATE--HYDROXYMETHYLGLUTARATE COA-TRANSFERASE"/>
    <property type="match status" value="1"/>
</dbReference>
<sequence length="436" mass="44771">MGPADHQDRGMTDTTAPGTPGSRSAGAAGPGQACDTGQQPLAGIVVADFSRVLAGPLATMTLADLGARVIKVERPGAGDDTRQWGPPFTEHGSTYFASVNRSKESVALDLADPTGLAAARRLAERADVVIENFKPGTMARLGLAYEDLAPANPGLVYCSISGFGSARGAGLLGYDFIVQAVGGLMSITGHPGGEPTKAGVALVDVITGKDAVIGILAALTARTRTGRGDHLEVTLLTSLLGALANQAQAQLSVGIDPVPMGNRHPSIAPYETLQCADGLLAVAAGNDQQFARLAAALGLPALPGDPRFATNAARVNHREELIRELEAVLASAPSAHWAQVLTDVQVPAGQVNSIGAGIALAESLGLDPTIELGGGHPRQVRHPISWAAYRPARPMPPPELGAHTDAVLAWLDQGRPSETPLATAPPPATITATDER</sequence>
<dbReference type="Gene3D" id="3.40.50.10540">
    <property type="entry name" value="Crotonobetainyl-coa:carnitine coa-transferase, domain 1"/>
    <property type="match status" value="1"/>
</dbReference>
<name>W9GDW1_9MICO</name>
<dbReference type="InterPro" id="IPR050483">
    <property type="entry name" value="CoA-transferase_III_domain"/>
</dbReference>
<feature type="compositionally biased region" description="Low complexity" evidence="2">
    <location>
        <begin position="16"/>
        <end position="33"/>
    </location>
</feature>
<protein>
    <submittedName>
        <fullName evidence="3">Carnitine dehydratase</fullName>
    </submittedName>
</protein>
<keyword evidence="4" id="KW-1185">Reference proteome</keyword>
<proteinExistence type="predicted"/>
<dbReference type="PANTHER" id="PTHR48207">
    <property type="entry name" value="SUCCINATE--HYDROXYMETHYLGLUTARATE COA-TRANSFERASE"/>
    <property type="match status" value="1"/>
</dbReference>